<comment type="caution">
    <text evidence="1">The sequence shown here is derived from an EMBL/GenBank/DDBJ whole genome shotgun (WGS) entry which is preliminary data.</text>
</comment>
<keyword evidence="2" id="KW-1185">Reference proteome</keyword>
<proteinExistence type="predicted"/>
<evidence type="ECO:0000313" key="1">
    <source>
        <dbReference type="EMBL" id="MCI35499.1"/>
    </source>
</evidence>
<organism evidence="1 2">
    <name type="scientific">Trifolium medium</name>
    <dbReference type="NCBI Taxonomy" id="97028"/>
    <lineage>
        <taxon>Eukaryota</taxon>
        <taxon>Viridiplantae</taxon>
        <taxon>Streptophyta</taxon>
        <taxon>Embryophyta</taxon>
        <taxon>Tracheophyta</taxon>
        <taxon>Spermatophyta</taxon>
        <taxon>Magnoliopsida</taxon>
        <taxon>eudicotyledons</taxon>
        <taxon>Gunneridae</taxon>
        <taxon>Pentapetalae</taxon>
        <taxon>rosids</taxon>
        <taxon>fabids</taxon>
        <taxon>Fabales</taxon>
        <taxon>Fabaceae</taxon>
        <taxon>Papilionoideae</taxon>
        <taxon>50 kb inversion clade</taxon>
        <taxon>NPAAA clade</taxon>
        <taxon>Hologalegina</taxon>
        <taxon>IRL clade</taxon>
        <taxon>Trifolieae</taxon>
        <taxon>Trifolium</taxon>
    </lineage>
</organism>
<dbReference type="EMBL" id="LXQA010223992">
    <property type="protein sequence ID" value="MCI35499.1"/>
    <property type="molecule type" value="Genomic_DNA"/>
</dbReference>
<sequence>MEVCDGGWEPWDGNRLREVEEVEVEVVDVVGLCVGVASNTVPCAVAAV</sequence>
<reference evidence="1 2" key="1">
    <citation type="journal article" date="2018" name="Front. Plant Sci.">
        <title>Red Clover (Trifolium pratense) and Zigzag Clover (T. medium) - A Picture of Genomic Similarities and Differences.</title>
        <authorList>
            <person name="Dluhosova J."/>
            <person name="Istvanek J."/>
            <person name="Nedelnik J."/>
            <person name="Repkova J."/>
        </authorList>
    </citation>
    <scope>NUCLEOTIDE SEQUENCE [LARGE SCALE GENOMIC DNA]</scope>
    <source>
        <strain evidence="2">cv. 10/8</strain>
        <tissue evidence="1">Leaf</tissue>
    </source>
</reference>
<protein>
    <submittedName>
        <fullName evidence="1">Uncharacterized protein</fullName>
    </submittedName>
</protein>
<dbReference type="AlphaFoldDB" id="A0A392RGX1"/>
<feature type="non-terminal residue" evidence="1">
    <location>
        <position position="48"/>
    </location>
</feature>
<evidence type="ECO:0000313" key="2">
    <source>
        <dbReference type="Proteomes" id="UP000265520"/>
    </source>
</evidence>
<name>A0A392RGX1_9FABA</name>
<dbReference type="Proteomes" id="UP000265520">
    <property type="component" value="Unassembled WGS sequence"/>
</dbReference>
<accession>A0A392RGX1</accession>